<evidence type="ECO:0000313" key="1">
    <source>
        <dbReference type="EMBL" id="KAF2465398.1"/>
    </source>
</evidence>
<dbReference type="Proteomes" id="UP000799755">
    <property type="component" value="Unassembled WGS sequence"/>
</dbReference>
<reference evidence="1" key="1">
    <citation type="journal article" date="2020" name="Stud. Mycol.">
        <title>101 Dothideomycetes genomes: a test case for predicting lifestyles and emergence of pathogens.</title>
        <authorList>
            <person name="Haridas S."/>
            <person name="Albert R."/>
            <person name="Binder M."/>
            <person name="Bloem J."/>
            <person name="Labutti K."/>
            <person name="Salamov A."/>
            <person name="Andreopoulos B."/>
            <person name="Baker S."/>
            <person name="Barry K."/>
            <person name="Bills G."/>
            <person name="Bluhm B."/>
            <person name="Cannon C."/>
            <person name="Castanera R."/>
            <person name="Culley D."/>
            <person name="Daum C."/>
            <person name="Ezra D."/>
            <person name="Gonzalez J."/>
            <person name="Henrissat B."/>
            <person name="Kuo A."/>
            <person name="Liang C."/>
            <person name="Lipzen A."/>
            <person name="Lutzoni F."/>
            <person name="Magnuson J."/>
            <person name="Mondo S."/>
            <person name="Nolan M."/>
            <person name="Ohm R."/>
            <person name="Pangilinan J."/>
            <person name="Park H.-J."/>
            <person name="Ramirez L."/>
            <person name="Alfaro M."/>
            <person name="Sun H."/>
            <person name="Tritt A."/>
            <person name="Yoshinaga Y."/>
            <person name="Zwiers L.-H."/>
            <person name="Turgeon B."/>
            <person name="Goodwin S."/>
            <person name="Spatafora J."/>
            <person name="Crous P."/>
            <person name="Grigoriev I."/>
        </authorList>
    </citation>
    <scope>NUCLEOTIDE SEQUENCE</scope>
    <source>
        <strain evidence="1">ATCC 200398</strain>
    </source>
</reference>
<comment type="caution">
    <text evidence="1">The sequence shown here is derived from an EMBL/GenBank/DDBJ whole genome shotgun (WGS) entry which is preliminary data.</text>
</comment>
<keyword evidence="2" id="KW-1185">Reference proteome</keyword>
<organism evidence="1 2">
    <name type="scientific">Lindgomyces ingoldianus</name>
    <dbReference type="NCBI Taxonomy" id="673940"/>
    <lineage>
        <taxon>Eukaryota</taxon>
        <taxon>Fungi</taxon>
        <taxon>Dikarya</taxon>
        <taxon>Ascomycota</taxon>
        <taxon>Pezizomycotina</taxon>
        <taxon>Dothideomycetes</taxon>
        <taxon>Pleosporomycetidae</taxon>
        <taxon>Pleosporales</taxon>
        <taxon>Lindgomycetaceae</taxon>
        <taxon>Lindgomyces</taxon>
    </lineage>
</organism>
<gene>
    <name evidence="1" type="ORF">BDR25DRAFT_360369</name>
</gene>
<accession>A0ACB6QFP3</accession>
<sequence length="117" mass="13156">MGSRDYARGAQKTSNDQKSVAYPTYSLAERAHSTFREVWFSSSVLVSLCITSTPSFLILAFLMAYRRTFKSLIAMWLFRLETERLATSTFGTIFKAASNAVAWPPSWQDLTIQPSTA</sequence>
<dbReference type="EMBL" id="MU003529">
    <property type="protein sequence ID" value="KAF2465398.1"/>
    <property type="molecule type" value="Genomic_DNA"/>
</dbReference>
<name>A0ACB6QFP3_9PLEO</name>
<proteinExistence type="predicted"/>
<evidence type="ECO:0000313" key="2">
    <source>
        <dbReference type="Proteomes" id="UP000799755"/>
    </source>
</evidence>
<protein>
    <submittedName>
        <fullName evidence="1">Uncharacterized protein</fullName>
    </submittedName>
</protein>